<protein>
    <submittedName>
        <fullName evidence="2">Uncharacterized protein</fullName>
    </submittedName>
</protein>
<dbReference type="AlphaFoldDB" id="A0A1B6GSI5"/>
<accession>A0A1B6GSI5</accession>
<dbReference type="EMBL" id="GECZ01004393">
    <property type="protein sequence ID" value="JAS65376.1"/>
    <property type="molecule type" value="Transcribed_RNA"/>
</dbReference>
<feature type="non-terminal residue" evidence="2">
    <location>
        <position position="1"/>
    </location>
</feature>
<reference evidence="2" key="1">
    <citation type="submission" date="2015-11" db="EMBL/GenBank/DDBJ databases">
        <title>De novo transcriptome assembly of four potential Pierce s Disease insect vectors from Arizona vineyards.</title>
        <authorList>
            <person name="Tassone E.E."/>
        </authorList>
    </citation>
    <scope>NUCLEOTIDE SEQUENCE</scope>
</reference>
<feature type="compositionally biased region" description="Polar residues" evidence="1">
    <location>
        <begin position="45"/>
        <end position="55"/>
    </location>
</feature>
<gene>
    <name evidence="2" type="ORF">g.4659</name>
</gene>
<feature type="region of interest" description="Disordered" evidence="1">
    <location>
        <begin position="108"/>
        <end position="138"/>
    </location>
</feature>
<proteinExistence type="predicted"/>
<name>A0A1B6GSI5_9HEMI</name>
<evidence type="ECO:0000313" key="2">
    <source>
        <dbReference type="EMBL" id="JAS65376.1"/>
    </source>
</evidence>
<feature type="region of interest" description="Disordered" evidence="1">
    <location>
        <begin position="45"/>
        <end position="67"/>
    </location>
</feature>
<sequence>QHISSPRRKVGTGMKRNVFSISLQAAKYKKRTTPKAKCTNLIQRESQEPMCNSQTDKNKDNQEANDTTKIIFNRPAPVTAHKLGEGETLEEFFVKNFSNFKKTMDDHKGAPKIVPENKNMTPEIDEKSDNVPDNSTAMTTSNNFLQQAQYKKQRYRTRIFLRTTNQAFQPNTVLKSQVKPQQ</sequence>
<evidence type="ECO:0000256" key="1">
    <source>
        <dbReference type="SAM" id="MobiDB-lite"/>
    </source>
</evidence>
<organism evidence="2">
    <name type="scientific">Cuerna arida</name>
    <dbReference type="NCBI Taxonomy" id="1464854"/>
    <lineage>
        <taxon>Eukaryota</taxon>
        <taxon>Metazoa</taxon>
        <taxon>Ecdysozoa</taxon>
        <taxon>Arthropoda</taxon>
        <taxon>Hexapoda</taxon>
        <taxon>Insecta</taxon>
        <taxon>Pterygota</taxon>
        <taxon>Neoptera</taxon>
        <taxon>Paraneoptera</taxon>
        <taxon>Hemiptera</taxon>
        <taxon>Auchenorrhyncha</taxon>
        <taxon>Membracoidea</taxon>
        <taxon>Cicadellidae</taxon>
        <taxon>Cicadellinae</taxon>
        <taxon>Proconiini</taxon>
        <taxon>Cuerna</taxon>
    </lineage>
</organism>